<dbReference type="InParanoid" id="A0A5J5FA45"/>
<evidence type="ECO:0000313" key="3">
    <source>
        <dbReference type="Proteomes" id="UP000326924"/>
    </source>
</evidence>
<accession>A0A5J5FA45</accession>
<name>A0A5J5FA45_9PEZI</name>
<keyword evidence="3" id="KW-1185">Reference proteome</keyword>
<feature type="region of interest" description="Disordered" evidence="1">
    <location>
        <begin position="1"/>
        <end position="22"/>
    </location>
</feature>
<dbReference type="EMBL" id="VXIS01000009">
    <property type="protein sequence ID" value="KAA8914069.1"/>
    <property type="molecule type" value="Genomic_DNA"/>
</dbReference>
<sequence>MPPHARKGPPAPRHAKNAAAVPTLNDLPHQLIMEIGKSLTRSCDIYHLMQTCRTMRAIFDKQLYSTAVRSRNRLKLVLTHNHAAVRRQPSIEG</sequence>
<proteinExistence type="predicted"/>
<evidence type="ECO:0000313" key="2">
    <source>
        <dbReference type="EMBL" id="KAA8914069.1"/>
    </source>
</evidence>
<evidence type="ECO:0008006" key="4">
    <source>
        <dbReference type="Google" id="ProtNLM"/>
    </source>
</evidence>
<protein>
    <recommendedName>
        <fullName evidence="4">F-box domain-containing protein</fullName>
    </recommendedName>
</protein>
<comment type="caution">
    <text evidence="2">The sequence shown here is derived from an EMBL/GenBank/DDBJ whole genome shotgun (WGS) entry which is preliminary data.</text>
</comment>
<dbReference type="Proteomes" id="UP000326924">
    <property type="component" value="Unassembled WGS sequence"/>
</dbReference>
<organism evidence="2 3">
    <name type="scientific">Sphaerosporella brunnea</name>
    <dbReference type="NCBI Taxonomy" id="1250544"/>
    <lineage>
        <taxon>Eukaryota</taxon>
        <taxon>Fungi</taxon>
        <taxon>Dikarya</taxon>
        <taxon>Ascomycota</taxon>
        <taxon>Pezizomycotina</taxon>
        <taxon>Pezizomycetes</taxon>
        <taxon>Pezizales</taxon>
        <taxon>Pyronemataceae</taxon>
        <taxon>Sphaerosporella</taxon>
    </lineage>
</organism>
<evidence type="ECO:0000256" key="1">
    <source>
        <dbReference type="SAM" id="MobiDB-lite"/>
    </source>
</evidence>
<reference evidence="2 3" key="1">
    <citation type="submission" date="2019-09" db="EMBL/GenBank/DDBJ databases">
        <title>Draft genome of the ectomycorrhizal ascomycete Sphaerosporella brunnea.</title>
        <authorList>
            <consortium name="DOE Joint Genome Institute"/>
            <person name="Benucci G.M."/>
            <person name="Marozzi G."/>
            <person name="Antonielli L."/>
            <person name="Sanchez S."/>
            <person name="Marco P."/>
            <person name="Wang X."/>
            <person name="Falini L.B."/>
            <person name="Barry K."/>
            <person name="Haridas S."/>
            <person name="Lipzen A."/>
            <person name="Labutti K."/>
            <person name="Grigoriev I.V."/>
            <person name="Murat C."/>
            <person name="Martin F."/>
            <person name="Albertini E."/>
            <person name="Donnini D."/>
            <person name="Bonito G."/>
        </authorList>
    </citation>
    <scope>NUCLEOTIDE SEQUENCE [LARGE SCALE GENOMIC DNA]</scope>
    <source>
        <strain evidence="2 3">Sb_GMNB300</strain>
    </source>
</reference>
<dbReference type="AlphaFoldDB" id="A0A5J5FA45"/>
<gene>
    <name evidence="2" type="ORF">FN846DRAFT_902358</name>
</gene>